<evidence type="ECO:0000313" key="1">
    <source>
        <dbReference type="EMBL" id="RAZ69659.1"/>
    </source>
</evidence>
<reference evidence="1 2" key="1">
    <citation type="submission" date="2018-06" db="EMBL/GenBank/DDBJ databases">
        <title>The draft genome sequences of strains SCU63 and S1.</title>
        <authorList>
            <person name="Gan L."/>
        </authorList>
    </citation>
    <scope>NUCLEOTIDE SEQUENCE [LARGE SCALE GENOMIC DNA]</scope>
    <source>
        <strain evidence="1 2">S1</strain>
    </source>
</reference>
<accession>A0A365KA59</accession>
<gene>
    <name evidence="1" type="ORF">DP119_03100</name>
</gene>
<dbReference type="InterPro" id="IPR029060">
    <property type="entry name" value="PIN-like_dom_sf"/>
</dbReference>
<dbReference type="Proteomes" id="UP000251869">
    <property type="component" value="Unassembled WGS sequence"/>
</dbReference>
<dbReference type="RefSeq" id="WP_112230741.1">
    <property type="nucleotide sequence ID" value="NZ_QLZQ01000001.1"/>
</dbReference>
<sequence length="196" mass="22718">MNSIYDSPMRPKVYIDTTILCGALRTDGINRKVLQAARFPHLFQPVFSKVCLFEFIRTASEGLGKGKNRVIYSADEIEEFFQAFLNPIFEYYEGQPVNSILGRYSVETILREHLSIGDVLIELSGCDRVTAQNIAEKREMSEPLSKFDQDDFHVWVTALRENCNFILTSNHRRFPAEIGEMKRIHPKDFYEELLNE</sequence>
<proteinExistence type="predicted"/>
<keyword evidence="2" id="KW-1185">Reference proteome</keyword>
<dbReference type="AlphaFoldDB" id="A0A365KA59"/>
<dbReference type="EMBL" id="QLZQ01000001">
    <property type="protein sequence ID" value="RAZ69659.1"/>
    <property type="molecule type" value="Genomic_DNA"/>
</dbReference>
<dbReference type="OrthoDB" id="2878104at2"/>
<dbReference type="SUPFAM" id="SSF88723">
    <property type="entry name" value="PIN domain-like"/>
    <property type="match status" value="1"/>
</dbReference>
<comment type="caution">
    <text evidence="1">The sequence shown here is derived from an EMBL/GenBank/DDBJ whole genome shotgun (WGS) entry which is preliminary data.</text>
</comment>
<evidence type="ECO:0000313" key="2">
    <source>
        <dbReference type="Proteomes" id="UP000251869"/>
    </source>
</evidence>
<name>A0A365KA59_9BACL</name>
<organism evidence="1 2">
    <name type="scientific">Planococcus maitriensis</name>
    <dbReference type="NCBI Taxonomy" id="221799"/>
    <lineage>
        <taxon>Bacteria</taxon>
        <taxon>Bacillati</taxon>
        <taxon>Bacillota</taxon>
        <taxon>Bacilli</taxon>
        <taxon>Bacillales</taxon>
        <taxon>Caryophanaceae</taxon>
        <taxon>Planococcus</taxon>
    </lineage>
</organism>
<protein>
    <submittedName>
        <fullName evidence="1">PIN domain-containing protein</fullName>
    </submittedName>
</protein>